<dbReference type="Gene3D" id="3.90.400.10">
    <property type="entry name" value="Oligo-1,6-glucosidase, Domain 2"/>
    <property type="match status" value="1"/>
</dbReference>
<dbReference type="RefSeq" id="WP_147928239.1">
    <property type="nucleotide sequence ID" value="NZ_VKAC01000016.1"/>
</dbReference>
<dbReference type="InterPro" id="IPR006047">
    <property type="entry name" value="GH13_cat_dom"/>
</dbReference>
<feature type="domain" description="Glycosyl hydrolase family 13 catalytic" evidence="2">
    <location>
        <begin position="23"/>
        <end position="434"/>
    </location>
</feature>
<name>A0A5C8Z5M2_9ACTN</name>
<dbReference type="AlphaFoldDB" id="A0A5C8Z5M2"/>
<dbReference type="OrthoDB" id="9043248at2"/>
<dbReference type="Proteomes" id="UP000321234">
    <property type="component" value="Unassembled WGS sequence"/>
</dbReference>
<accession>A0A5C8Z5M2</accession>
<reference evidence="3 4" key="1">
    <citation type="submission" date="2019-07" db="EMBL/GenBank/DDBJ databases">
        <title>Quadrisphaera sp. strain DD2A genome sequencing and assembly.</title>
        <authorList>
            <person name="Kim I."/>
        </authorList>
    </citation>
    <scope>NUCLEOTIDE SEQUENCE [LARGE SCALE GENOMIC DNA]</scope>
    <source>
        <strain evidence="3 4">DD2A</strain>
    </source>
</reference>
<keyword evidence="4" id="KW-1185">Reference proteome</keyword>
<gene>
    <name evidence="3" type="ORF">FMM08_20650</name>
</gene>
<dbReference type="SUPFAM" id="SSF51445">
    <property type="entry name" value="(Trans)glycosidases"/>
    <property type="match status" value="1"/>
</dbReference>
<organism evidence="3 4">
    <name type="scientific">Quadrisphaera setariae</name>
    <dbReference type="NCBI Taxonomy" id="2593304"/>
    <lineage>
        <taxon>Bacteria</taxon>
        <taxon>Bacillati</taxon>
        <taxon>Actinomycetota</taxon>
        <taxon>Actinomycetes</taxon>
        <taxon>Kineosporiales</taxon>
        <taxon>Kineosporiaceae</taxon>
        <taxon>Quadrisphaera</taxon>
    </lineage>
</organism>
<evidence type="ECO:0000313" key="4">
    <source>
        <dbReference type="Proteomes" id="UP000321234"/>
    </source>
</evidence>
<dbReference type="GO" id="GO:0004556">
    <property type="term" value="F:alpha-amylase activity"/>
    <property type="evidence" value="ECO:0007669"/>
    <property type="project" value="TreeGrafter"/>
</dbReference>
<evidence type="ECO:0000259" key="2">
    <source>
        <dbReference type="SMART" id="SM00642"/>
    </source>
</evidence>
<dbReference type="PANTHER" id="PTHR10357:SF179">
    <property type="entry name" value="NEUTRAL AND BASIC AMINO ACID TRANSPORT PROTEIN RBAT"/>
    <property type="match status" value="1"/>
</dbReference>
<sequence length="576" mass="62990">MSATPQRDDQRAAPWWRQAVVYQVYPRSFADADGDGLGDLRGVTSRVPYLAELGVDAVWLSPFYPSALSDGGYDVDDHRDVDPRLGTLADFDEMAEALHAAGIRVVVDIVPNHTSDRHPWFREALAAPRGSAARGRYVFRDGRDGPAGPMSEPPSSWKSLFGGSAWEPAGDGQWYLHAFAREQPDLEWSNREVRDDFLATLRFWADRGVDGFRVDVAHGLVRDVDNNLHVELPSTHTALFDDGSHPLWDRDELMDVYREWRQLFDTYDPPRAAVAEASVHPSRRWRYSDPSSLGQAFTFDLFEAGWDAAQLRRGVELGLEQLDVGASCTWTLANHDCVRAASRYGLPPDPELSSHVAAKAWVTRDGATPALDKALGLRRARAGLLLELALPGSTYLYQGEELGLHEVADLPADVLQDPIAFRSEGAEKGRDGCRVPIPWTPDGSSFGFGPDGGLDPHLPQPAWFAGAAASVQEADPGSTLHLHRVALELRRELLGPEQLRWERSTGDVLHWSRPVGDERAGGARGGERWHCVVNVGATDGSGPSVPLPTGELVLTSGPLDDAGHLPPSTTAWVVSG</sequence>
<comment type="similarity">
    <text evidence="1">Belongs to the glycosyl hydrolase 13 family.</text>
</comment>
<comment type="caution">
    <text evidence="3">The sequence shown here is derived from an EMBL/GenBank/DDBJ whole genome shotgun (WGS) entry which is preliminary data.</text>
</comment>
<dbReference type="SMART" id="SM00642">
    <property type="entry name" value="Aamy"/>
    <property type="match status" value="1"/>
</dbReference>
<dbReference type="Gene3D" id="3.20.20.80">
    <property type="entry name" value="Glycosidases"/>
    <property type="match status" value="1"/>
</dbReference>
<proteinExistence type="inferred from homology"/>
<protein>
    <submittedName>
        <fullName evidence="3">Glycoside hydrolase family 13 protein</fullName>
    </submittedName>
</protein>
<keyword evidence="3" id="KW-0378">Hydrolase</keyword>
<dbReference type="GO" id="GO:0009313">
    <property type="term" value="P:oligosaccharide catabolic process"/>
    <property type="evidence" value="ECO:0007669"/>
    <property type="project" value="TreeGrafter"/>
</dbReference>
<evidence type="ECO:0000313" key="3">
    <source>
        <dbReference type="EMBL" id="TXR52220.1"/>
    </source>
</evidence>
<dbReference type="Pfam" id="PF00128">
    <property type="entry name" value="Alpha-amylase"/>
    <property type="match status" value="1"/>
</dbReference>
<dbReference type="EMBL" id="VKAC01000016">
    <property type="protein sequence ID" value="TXR52220.1"/>
    <property type="molecule type" value="Genomic_DNA"/>
</dbReference>
<evidence type="ECO:0000256" key="1">
    <source>
        <dbReference type="ARBA" id="ARBA00008061"/>
    </source>
</evidence>
<dbReference type="PANTHER" id="PTHR10357">
    <property type="entry name" value="ALPHA-AMYLASE FAMILY MEMBER"/>
    <property type="match status" value="1"/>
</dbReference>
<dbReference type="InterPro" id="IPR017853">
    <property type="entry name" value="GH"/>
</dbReference>
<dbReference type="InterPro" id="IPR045857">
    <property type="entry name" value="O16G_dom_2"/>
</dbReference>
<dbReference type="CDD" id="cd11332">
    <property type="entry name" value="AmyAc_OligoGlu_TS"/>
    <property type="match status" value="1"/>
</dbReference>